<accession>A0AAN7BM96</accession>
<evidence type="ECO:0000256" key="1">
    <source>
        <dbReference type="ARBA" id="ARBA00006484"/>
    </source>
</evidence>
<dbReference type="SUPFAM" id="SSF51735">
    <property type="entry name" value="NAD(P)-binding Rossmann-fold domains"/>
    <property type="match status" value="1"/>
</dbReference>
<dbReference type="InterPro" id="IPR036291">
    <property type="entry name" value="NAD(P)-bd_dom_sf"/>
</dbReference>
<organism evidence="4 5">
    <name type="scientific">Podospora fimiseda</name>
    <dbReference type="NCBI Taxonomy" id="252190"/>
    <lineage>
        <taxon>Eukaryota</taxon>
        <taxon>Fungi</taxon>
        <taxon>Dikarya</taxon>
        <taxon>Ascomycota</taxon>
        <taxon>Pezizomycotina</taxon>
        <taxon>Sordariomycetes</taxon>
        <taxon>Sordariomycetidae</taxon>
        <taxon>Sordariales</taxon>
        <taxon>Podosporaceae</taxon>
        <taxon>Podospora</taxon>
    </lineage>
</organism>
<reference evidence="4" key="1">
    <citation type="journal article" date="2023" name="Mol. Phylogenet. Evol.">
        <title>Genome-scale phylogeny and comparative genomics of the fungal order Sordariales.</title>
        <authorList>
            <person name="Hensen N."/>
            <person name="Bonometti L."/>
            <person name="Westerberg I."/>
            <person name="Brannstrom I.O."/>
            <person name="Guillou S."/>
            <person name="Cros-Aarteil S."/>
            <person name="Calhoun S."/>
            <person name="Haridas S."/>
            <person name="Kuo A."/>
            <person name="Mondo S."/>
            <person name="Pangilinan J."/>
            <person name="Riley R."/>
            <person name="LaButti K."/>
            <person name="Andreopoulos B."/>
            <person name="Lipzen A."/>
            <person name="Chen C."/>
            <person name="Yan M."/>
            <person name="Daum C."/>
            <person name="Ng V."/>
            <person name="Clum A."/>
            <person name="Steindorff A."/>
            <person name="Ohm R.A."/>
            <person name="Martin F."/>
            <person name="Silar P."/>
            <person name="Natvig D.O."/>
            <person name="Lalanne C."/>
            <person name="Gautier V."/>
            <person name="Ament-Velasquez S.L."/>
            <person name="Kruys A."/>
            <person name="Hutchinson M.I."/>
            <person name="Powell A.J."/>
            <person name="Barry K."/>
            <person name="Miller A.N."/>
            <person name="Grigoriev I.V."/>
            <person name="Debuchy R."/>
            <person name="Gladieux P."/>
            <person name="Hiltunen Thoren M."/>
            <person name="Johannesson H."/>
        </authorList>
    </citation>
    <scope>NUCLEOTIDE SEQUENCE</scope>
    <source>
        <strain evidence="4">CBS 990.96</strain>
    </source>
</reference>
<dbReference type="PRINTS" id="PR00080">
    <property type="entry name" value="SDRFAMILY"/>
</dbReference>
<dbReference type="Proteomes" id="UP001301958">
    <property type="component" value="Unassembled WGS sequence"/>
</dbReference>
<evidence type="ECO:0000256" key="3">
    <source>
        <dbReference type="RuleBase" id="RU000363"/>
    </source>
</evidence>
<comment type="caution">
    <text evidence="4">The sequence shown here is derived from an EMBL/GenBank/DDBJ whole genome shotgun (WGS) entry which is preliminary data.</text>
</comment>
<reference evidence="4" key="2">
    <citation type="submission" date="2023-05" db="EMBL/GenBank/DDBJ databases">
        <authorList>
            <consortium name="Lawrence Berkeley National Laboratory"/>
            <person name="Steindorff A."/>
            <person name="Hensen N."/>
            <person name="Bonometti L."/>
            <person name="Westerberg I."/>
            <person name="Brannstrom I.O."/>
            <person name="Guillou S."/>
            <person name="Cros-Aarteil S."/>
            <person name="Calhoun S."/>
            <person name="Haridas S."/>
            <person name="Kuo A."/>
            <person name="Mondo S."/>
            <person name="Pangilinan J."/>
            <person name="Riley R."/>
            <person name="Labutti K."/>
            <person name="Andreopoulos B."/>
            <person name="Lipzen A."/>
            <person name="Chen C."/>
            <person name="Yanf M."/>
            <person name="Daum C."/>
            <person name="Ng V."/>
            <person name="Clum A."/>
            <person name="Ohm R."/>
            <person name="Martin F."/>
            <person name="Silar P."/>
            <person name="Natvig D."/>
            <person name="Lalanne C."/>
            <person name="Gautier V."/>
            <person name="Ament-Velasquez S.L."/>
            <person name="Kruys A."/>
            <person name="Hutchinson M.I."/>
            <person name="Powell A.J."/>
            <person name="Barry K."/>
            <person name="Miller A.N."/>
            <person name="Grigoriev I.V."/>
            <person name="Debuchy R."/>
            <person name="Gladieux P."/>
            <person name="Thoren M.H."/>
            <person name="Johannesson H."/>
        </authorList>
    </citation>
    <scope>NUCLEOTIDE SEQUENCE</scope>
    <source>
        <strain evidence="4">CBS 990.96</strain>
    </source>
</reference>
<dbReference type="Gene3D" id="3.40.50.720">
    <property type="entry name" value="NAD(P)-binding Rossmann-like Domain"/>
    <property type="match status" value="1"/>
</dbReference>
<gene>
    <name evidence="4" type="ORF">QBC38DRAFT_481693</name>
</gene>
<dbReference type="InterPro" id="IPR051911">
    <property type="entry name" value="SDR_oxidoreductase"/>
</dbReference>
<name>A0AAN7BM96_9PEZI</name>
<dbReference type="CDD" id="cd05374">
    <property type="entry name" value="17beta-HSD-like_SDR_c"/>
    <property type="match status" value="1"/>
</dbReference>
<keyword evidence="2" id="KW-0560">Oxidoreductase</keyword>
<evidence type="ECO:0000313" key="4">
    <source>
        <dbReference type="EMBL" id="KAK4225944.1"/>
    </source>
</evidence>
<evidence type="ECO:0000313" key="5">
    <source>
        <dbReference type="Proteomes" id="UP001301958"/>
    </source>
</evidence>
<comment type="similarity">
    <text evidence="1 3">Belongs to the short-chain dehydrogenases/reductases (SDR) family.</text>
</comment>
<dbReference type="EMBL" id="MU865356">
    <property type="protein sequence ID" value="KAK4225944.1"/>
    <property type="molecule type" value="Genomic_DNA"/>
</dbReference>
<dbReference type="AlphaFoldDB" id="A0AAN7BM96"/>
<sequence>MDNSKTHKMAPQPRIWLITGCSSGFGLELAKIASSRGDKVLAASRNPNKVNTDSNPNISPVRLDHNEPLDFLKETAKSLFKIHGRIDIIVNNAAYVQTGTIEEAAEETYAQFQSNLFGPLNLYRAFLPHLRQQGSGTLVTIGSMACWYTMKSCNLYNASKAALRWAALGLGQEVKPFGIKHCLIEPGFFRTSLLKPESNFSSTTTSTRIEAYDGINAKADAAFKAFDGSQLGNPVKGAEVIYEVVTSTGVTKGRHLPEFLPLGSDATEEIGKACRKTMDALEEWKEISALSDFPQGK</sequence>
<proteinExistence type="inferred from homology"/>
<evidence type="ECO:0000256" key="2">
    <source>
        <dbReference type="ARBA" id="ARBA00023002"/>
    </source>
</evidence>
<dbReference type="PRINTS" id="PR00081">
    <property type="entry name" value="GDHRDH"/>
</dbReference>
<dbReference type="PANTHER" id="PTHR43976:SF16">
    <property type="entry name" value="SHORT-CHAIN DEHYDROGENASE_REDUCTASE FAMILY PROTEIN"/>
    <property type="match status" value="1"/>
</dbReference>
<dbReference type="InterPro" id="IPR002347">
    <property type="entry name" value="SDR_fam"/>
</dbReference>
<keyword evidence="5" id="KW-1185">Reference proteome</keyword>
<protein>
    <submittedName>
        <fullName evidence="4">Oxidoreductase</fullName>
    </submittedName>
</protein>
<dbReference type="Pfam" id="PF00106">
    <property type="entry name" value="adh_short"/>
    <property type="match status" value="1"/>
</dbReference>
<dbReference type="GO" id="GO:0016491">
    <property type="term" value="F:oxidoreductase activity"/>
    <property type="evidence" value="ECO:0007669"/>
    <property type="project" value="UniProtKB-KW"/>
</dbReference>
<dbReference type="PANTHER" id="PTHR43976">
    <property type="entry name" value="SHORT CHAIN DEHYDROGENASE"/>
    <property type="match status" value="1"/>
</dbReference>